<proteinExistence type="predicted"/>
<feature type="region of interest" description="Disordered" evidence="1">
    <location>
        <begin position="493"/>
        <end position="521"/>
    </location>
</feature>
<dbReference type="AlphaFoldDB" id="A0A484M1V9"/>
<gene>
    <name evidence="3" type="ORF">CCAM_LOCUS24381</name>
</gene>
<keyword evidence="4" id="KW-1185">Reference proteome</keyword>
<name>A0A484M1V9_9ASTE</name>
<evidence type="ECO:0000256" key="1">
    <source>
        <dbReference type="SAM" id="MobiDB-lite"/>
    </source>
</evidence>
<feature type="signal peptide" evidence="2">
    <location>
        <begin position="1"/>
        <end position="26"/>
    </location>
</feature>
<sequence length="535" mass="61400">MMRSTMVGGLNTLILVGFGLTDLVTGDFHLEKKGRIRHPDNKFGGEHKRKWPFRSPETLNLQNSYVYSSSYFVGKTTSSISFPSRNYRFKFHIQYNAYELFYSFYNHNICITGQGRKNFHIWFDLDSVHWLVESISRLSSTKTRGLYKFDDNRALEICLESNRRGEFIRIFEDRKEGISFLLVPYGDKCDGFKLFSKALNSFLDKISHTLKGNATHSEENPQLPCIQIASSSPKTGEPIKTSSSVSPEVEVSDLKVDEVIFASTPLLELGSPSQQLHSSTEDKCVGIGRSEDFSTAPLRETTPADKQMTIFEGEERPKIIISDSYTASFPPLPRRNLSPFAPAFVLLSNNSFVALLNQDQGYLEEEDPFSNFHERSLVLYPNAVEDHEKERDGPTLYTHSEGEDYVFIDSKLKPLQIDPSRCPKHPFHLRKALKGRRTYSPSQVVTRSKAKLLEEGRRKTPIGWEEEEEMHDPQESHEDEIIKYFKLCCPNKKVDPKPPTKTLSKSQKKKLKKKKNKRQVTDAYEDENIDLDYAY</sequence>
<dbReference type="OrthoDB" id="1329247at2759"/>
<protein>
    <submittedName>
        <fullName evidence="3">Uncharacterized protein</fullName>
    </submittedName>
</protein>
<dbReference type="EMBL" id="OOIL02002359">
    <property type="protein sequence ID" value="VFQ82605.1"/>
    <property type="molecule type" value="Genomic_DNA"/>
</dbReference>
<evidence type="ECO:0000313" key="4">
    <source>
        <dbReference type="Proteomes" id="UP000595140"/>
    </source>
</evidence>
<keyword evidence="2" id="KW-0732">Signal</keyword>
<feature type="compositionally biased region" description="Basic residues" evidence="1">
    <location>
        <begin position="506"/>
        <end position="518"/>
    </location>
</feature>
<organism evidence="3 4">
    <name type="scientific">Cuscuta campestris</name>
    <dbReference type="NCBI Taxonomy" id="132261"/>
    <lineage>
        <taxon>Eukaryota</taxon>
        <taxon>Viridiplantae</taxon>
        <taxon>Streptophyta</taxon>
        <taxon>Embryophyta</taxon>
        <taxon>Tracheophyta</taxon>
        <taxon>Spermatophyta</taxon>
        <taxon>Magnoliopsida</taxon>
        <taxon>eudicotyledons</taxon>
        <taxon>Gunneridae</taxon>
        <taxon>Pentapetalae</taxon>
        <taxon>asterids</taxon>
        <taxon>lamiids</taxon>
        <taxon>Solanales</taxon>
        <taxon>Convolvulaceae</taxon>
        <taxon>Cuscuteae</taxon>
        <taxon>Cuscuta</taxon>
        <taxon>Cuscuta subgen. Grammica</taxon>
        <taxon>Cuscuta sect. Cleistogrammica</taxon>
    </lineage>
</organism>
<evidence type="ECO:0000256" key="2">
    <source>
        <dbReference type="SAM" id="SignalP"/>
    </source>
</evidence>
<feature type="region of interest" description="Disordered" evidence="1">
    <location>
        <begin position="456"/>
        <end position="477"/>
    </location>
</feature>
<evidence type="ECO:0000313" key="3">
    <source>
        <dbReference type="EMBL" id="VFQ82605.1"/>
    </source>
</evidence>
<feature type="chain" id="PRO_5019750039" evidence="2">
    <location>
        <begin position="27"/>
        <end position="535"/>
    </location>
</feature>
<dbReference type="Proteomes" id="UP000595140">
    <property type="component" value="Unassembled WGS sequence"/>
</dbReference>
<accession>A0A484M1V9</accession>
<reference evidence="3 4" key="1">
    <citation type="submission" date="2018-04" db="EMBL/GenBank/DDBJ databases">
        <authorList>
            <person name="Vogel A."/>
        </authorList>
    </citation>
    <scope>NUCLEOTIDE SEQUENCE [LARGE SCALE GENOMIC DNA]</scope>
</reference>